<evidence type="ECO:0000313" key="6">
    <source>
        <dbReference type="Proteomes" id="UP000034293"/>
    </source>
</evidence>
<sequence length="245" mass="27403">MDLQNKNIVITGTTGGIGRELVGLLDGEGATLILIARSEDELRNQAKDLKSECQYFACDFTNQKKVEVLARQISKKFKTIDILINAAGVGIYKDLEEETLEEWNNSMNINVTSQFILIKNLIKNLQKPKSSLVLSIGSGAGVIPMAGRSIYCVSKFAVRGLTLSLAEEYKRSSVDFCLITLGSTLTSFGPKSYDQKKTEMEKGKKAYFTPDWVAGKLLEIIKDEDRRVEYTLFPSHYASEWQKHS</sequence>
<dbReference type="PANTHER" id="PTHR44196">
    <property type="entry name" value="DEHYDROGENASE/REDUCTASE SDR FAMILY MEMBER 7B"/>
    <property type="match status" value="1"/>
</dbReference>
<feature type="domain" description="Ketoreductase" evidence="4">
    <location>
        <begin position="6"/>
        <end position="169"/>
    </location>
</feature>
<organism evidence="5 6">
    <name type="scientific">Candidatus Woesebacteria bacterium GW2011_GWA1_40_43</name>
    <dbReference type="NCBI Taxonomy" id="1618553"/>
    <lineage>
        <taxon>Bacteria</taxon>
        <taxon>Candidatus Woeseibacteriota</taxon>
    </lineage>
</organism>
<dbReference type="PRINTS" id="PR00081">
    <property type="entry name" value="GDHRDH"/>
</dbReference>
<reference evidence="5 6" key="1">
    <citation type="journal article" date="2015" name="Nature">
        <title>rRNA introns, odd ribosomes, and small enigmatic genomes across a large radiation of phyla.</title>
        <authorList>
            <person name="Brown C.T."/>
            <person name="Hug L.A."/>
            <person name="Thomas B.C."/>
            <person name="Sharon I."/>
            <person name="Castelle C.J."/>
            <person name="Singh A."/>
            <person name="Wilkins M.J."/>
            <person name="Williams K.H."/>
            <person name="Banfield J.F."/>
        </authorList>
    </citation>
    <scope>NUCLEOTIDE SEQUENCE [LARGE SCALE GENOMIC DNA]</scope>
</reference>
<evidence type="ECO:0000256" key="1">
    <source>
        <dbReference type="ARBA" id="ARBA00006484"/>
    </source>
</evidence>
<evidence type="ECO:0000259" key="4">
    <source>
        <dbReference type="SMART" id="SM00822"/>
    </source>
</evidence>
<dbReference type="InterPro" id="IPR020904">
    <property type="entry name" value="Sc_DH/Rdtase_CS"/>
</dbReference>
<dbReference type="GO" id="GO:0016020">
    <property type="term" value="C:membrane"/>
    <property type="evidence" value="ECO:0007669"/>
    <property type="project" value="TreeGrafter"/>
</dbReference>
<dbReference type="InterPro" id="IPR002347">
    <property type="entry name" value="SDR_fam"/>
</dbReference>
<evidence type="ECO:0000256" key="2">
    <source>
        <dbReference type="ARBA" id="ARBA00023002"/>
    </source>
</evidence>
<dbReference type="EMBL" id="LBZA01000033">
    <property type="protein sequence ID" value="KKR63066.1"/>
    <property type="molecule type" value="Genomic_DNA"/>
</dbReference>
<dbReference type="SMART" id="SM00822">
    <property type="entry name" value="PKS_KR"/>
    <property type="match status" value="1"/>
</dbReference>
<dbReference type="CDD" id="cd05233">
    <property type="entry name" value="SDR_c"/>
    <property type="match status" value="1"/>
</dbReference>
<dbReference type="Proteomes" id="UP000034293">
    <property type="component" value="Unassembled WGS sequence"/>
</dbReference>
<dbReference type="InterPro" id="IPR036291">
    <property type="entry name" value="NAD(P)-bd_dom_sf"/>
</dbReference>
<dbReference type="SUPFAM" id="SSF51735">
    <property type="entry name" value="NAD(P)-binding Rossmann-fold domains"/>
    <property type="match status" value="1"/>
</dbReference>
<evidence type="ECO:0000313" key="5">
    <source>
        <dbReference type="EMBL" id="KKR63066.1"/>
    </source>
</evidence>
<dbReference type="AlphaFoldDB" id="A0A0G0SL21"/>
<comment type="caution">
    <text evidence="5">The sequence shown here is derived from an EMBL/GenBank/DDBJ whole genome shotgun (WGS) entry which is preliminary data.</text>
</comment>
<dbReference type="PROSITE" id="PS00061">
    <property type="entry name" value="ADH_SHORT"/>
    <property type="match status" value="1"/>
</dbReference>
<protein>
    <recommendedName>
        <fullName evidence="4">Ketoreductase domain-containing protein</fullName>
    </recommendedName>
</protein>
<dbReference type="PANTHER" id="PTHR44196:SF1">
    <property type="entry name" value="DEHYDROGENASE_REDUCTASE SDR FAMILY MEMBER 7B"/>
    <property type="match status" value="1"/>
</dbReference>
<proteinExistence type="inferred from homology"/>
<keyword evidence="2" id="KW-0560">Oxidoreductase</keyword>
<dbReference type="InterPro" id="IPR057326">
    <property type="entry name" value="KR_dom"/>
</dbReference>
<dbReference type="PRINTS" id="PR00080">
    <property type="entry name" value="SDRFAMILY"/>
</dbReference>
<dbReference type="GO" id="GO:0016491">
    <property type="term" value="F:oxidoreductase activity"/>
    <property type="evidence" value="ECO:0007669"/>
    <property type="project" value="UniProtKB-KW"/>
</dbReference>
<comment type="similarity">
    <text evidence="1 3">Belongs to the short-chain dehydrogenases/reductases (SDR) family.</text>
</comment>
<evidence type="ECO:0000256" key="3">
    <source>
        <dbReference type="RuleBase" id="RU000363"/>
    </source>
</evidence>
<accession>A0A0G0SL21</accession>
<name>A0A0G0SL21_9BACT</name>
<gene>
    <name evidence="5" type="ORF">UU02_C0033G0005</name>
</gene>
<dbReference type="Gene3D" id="3.40.50.720">
    <property type="entry name" value="NAD(P)-binding Rossmann-like Domain"/>
    <property type="match status" value="1"/>
</dbReference>
<dbReference type="Pfam" id="PF00106">
    <property type="entry name" value="adh_short"/>
    <property type="match status" value="1"/>
</dbReference>